<keyword evidence="6 7" id="KW-0503">Monooxygenase</keyword>
<dbReference type="EMBL" id="JASGXD010000016">
    <property type="protein sequence ID" value="KAK6000676.1"/>
    <property type="molecule type" value="Genomic_DNA"/>
</dbReference>
<dbReference type="CDD" id="cd11063">
    <property type="entry name" value="CYP52"/>
    <property type="match status" value="1"/>
</dbReference>
<sequence>MAAIGAVLLGSLIYIVCGWWKLQQARQELDRNNKCLPPRGVYPNLEPFIALDMVLSVLSAARQKKLLEWFNSNFQAYGPTFIVSTVPRYVIHTTEAENIKTAFSLKFSDWSARPGRQSFKHLMSGSTFMSDGAAWSHSRGILRPTFAKDRITDLDLFETHFQKLLQLIPEDGSTFDLGALFQRYSFDVSSEFLFGESLDSLGDQTEAKAQLAHDIELVIADAADRFRKSLLYRWLKRPGVDQAIRNVLSETDRYARMALERASQEKDRDDKSVEGAQYSFLDEMARQTQDVKKMSEEATSLMFAGKDTTAGLLGSMWYLLARHPEAWTKLLAEVDQLEGIPPTYEWIKNAKYLRYCEHETLRLYPVIPIAPPRVANKDTILPLGGGKDGKSPISVPKGSVLLVHIYSANRRKDVYGADAEEFKPERWEDLRLGWAYTPFGGGPRICIGQQFAITEAYYLTVRLMQHFRRIECRDSNPFAENLAGVTLNPDGGVQVGLYHE</sequence>
<comment type="cofactor">
    <cofactor evidence="1">
        <name>heme</name>
        <dbReference type="ChEBI" id="CHEBI:30413"/>
    </cofactor>
</comment>
<dbReference type="Gene3D" id="1.10.630.10">
    <property type="entry name" value="Cytochrome P450"/>
    <property type="match status" value="1"/>
</dbReference>
<dbReference type="InterPro" id="IPR001128">
    <property type="entry name" value="Cyt_P450"/>
</dbReference>
<name>A0ABR0T8B2_AURPU</name>
<keyword evidence="7" id="KW-0349">Heme</keyword>
<evidence type="ECO:0000256" key="6">
    <source>
        <dbReference type="ARBA" id="ARBA00023033"/>
    </source>
</evidence>
<dbReference type="InterPro" id="IPR002401">
    <property type="entry name" value="Cyt_P450_E_grp-I"/>
</dbReference>
<evidence type="ECO:0000256" key="7">
    <source>
        <dbReference type="RuleBase" id="RU000461"/>
    </source>
</evidence>
<keyword evidence="5 7" id="KW-0408">Iron</keyword>
<dbReference type="PROSITE" id="PS00086">
    <property type="entry name" value="CYTOCHROME_P450"/>
    <property type="match status" value="1"/>
</dbReference>
<comment type="caution">
    <text evidence="8">The sequence shown here is derived from an EMBL/GenBank/DDBJ whole genome shotgun (WGS) entry which is preliminary data.</text>
</comment>
<evidence type="ECO:0000256" key="2">
    <source>
        <dbReference type="ARBA" id="ARBA00010617"/>
    </source>
</evidence>
<dbReference type="PANTHER" id="PTHR24287:SF17">
    <property type="entry name" value="P450, PUTATIVE (EUROFUNG)-RELATED"/>
    <property type="match status" value="1"/>
</dbReference>
<dbReference type="InterPro" id="IPR017972">
    <property type="entry name" value="Cyt_P450_CS"/>
</dbReference>
<dbReference type="InterPro" id="IPR047146">
    <property type="entry name" value="Cyt_P450_E_CYP52_fungi"/>
</dbReference>
<evidence type="ECO:0000256" key="5">
    <source>
        <dbReference type="ARBA" id="ARBA00023004"/>
    </source>
</evidence>
<dbReference type="Pfam" id="PF00067">
    <property type="entry name" value="p450"/>
    <property type="match status" value="1"/>
</dbReference>
<protein>
    <recommendedName>
        <fullName evidence="10">Cytochrome P450 52A1</fullName>
    </recommendedName>
</protein>
<evidence type="ECO:0000313" key="9">
    <source>
        <dbReference type="Proteomes" id="UP001341245"/>
    </source>
</evidence>
<proteinExistence type="inferred from homology"/>
<organism evidence="8 9">
    <name type="scientific">Aureobasidium pullulans</name>
    <name type="common">Black yeast</name>
    <name type="synonym">Pullularia pullulans</name>
    <dbReference type="NCBI Taxonomy" id="5580"/>
    <lineage>
        <taxon>Eukaryota</taxon>
        <taxon>Fungi</taxon>
        <taxon>Dikarya</taxon>
        <taxon>Ascomycota</taxon>
        <taxon>Pezizomycotina</taxon>
        <taxon>Dothideomycetes</taxon>
        <taxon>Dothideomycetidae</taxon>
        <taxon>Dothideales</taxon>
        <taxon>Saccotheciaceae</taxon>
        <taxon>Aureobasidium</taxon>
    </lineage>
</organism>
<keyword evidence="4 7" id="KW-0560">Oxidoreductase</keyword>
<evidence type="ECO:0000313" key="8">
    <source>
        <dbReference type="EMBL" id="KAK6000676.1"/>
    </source>
</evidence>
<comment type="similarity">
    <text evidence="2 7">Belongs to the cytochrome P450 family.</text>
</comment>
<dbReference type="PANTHER" id="PTHR24287">
    <property type="entry name" value="P450, PUTATIVE (EUROFUNG)-RELATED"/>
    <property type="match status" value="1"/>
</dbReference>
<dbReference type="SUPFAM" id="SSF48264">
    <property type="entry name" value="Cytochrome P450"/>
    <property type="match status" value="1"/>
</dbReference>
<evidence type="ECO:0000256" key="1">
    <source>
        <dbReference type="ARBA" id="ARBA00001971"/>
    </source>
</evidence>
<dbReference type="Proteomes" id="UP001341245">
    <property type="component" value="Unassembled WGS sequence"/>
</dbReference>
<accession>A0ABR0T8B2</accession>
<dbReference type="InterPro" id="IPR036396">
    <property type="entry name" value="Cyt_P450_sf"/>
</dbReference>
<dbReference type="PRINTS" id="PR00463">
    <property type="entry name" value="EP450I"/>
</dbReference>
<keyword evidence="9" id="KW-1185">Reference proteome</keyword>
<gene>
    <name evidence="8" type="ORF">QM012_003401</name>
</gene>
<dbReference type="PRINTS" id="PR00385">
    <property type="entry name" value="P450"/>
</dbReference>
<evidence type="ECO:0000256" key="3">
    <source>
        <dbReference type="ARBA" id="ARBA00022723"/>
    </source>
</evidence>
<reference evidence="8 9" key="1">
    <citation type="submission" date="2023-11" db="EMBL/GenBank/DDBJ databases">
        <title>Draft genome sequence and annotation of the polyextremotolerant black yeast-like fungus Aureobasidium pullulans NRRL 62042.</title>
        <authorList>
            <person name="Dielentheis-Frenken M.R.E."/>
            <person name="Wibberg D."/>
            <person name="Blank L.M."/>
            <person name="Tiso T."/>
        </authorList>
    </citation>
    <scope>NUCLEOTIDE SEQUENCE [LARGE SCALE GENOMIC DNA]</scope>
    <source>
        <strain evidence="8 9">NRRL 62042</strain>
    </source>
</reference>
<evidence type="ECO:0000256" key="4">
    <source>
        <dbReference type="ARBA" id="ARBA00023002"/>
    </source>
</evidence>
<evidence type="ECO:0008006" key="10">
    <source>
        <dbReference type="Google" id="ProtNLM"/>
    </source>
</evidence>
<keyword evidence="3 7" id="KW-0479">Metal-binding</keyword>